<protein>
    <submittedName>
        <fullName evidence="1">Histidine phosphatase family protein</fullName>
    </submittedName>
</protein>
<dbReference type="EMBL" id="WHOD01000101">
    <property type="protein sequence ID" value="NOU96652.1"/>
    <property type="molecule type" value="Genomic_DNA"/>
</dbReference>
<dbReference type="SMART" id="SM00855">
    <property type="entry name" value="PGAM"/>
    <property type="match status" value="1"/>
</dbReference>
<sequence>MGTAIYMVRHAESPFSIENERTRGLSPKGQKDAAAVTEIMLQQNIQAVVSSPYRRAIQTVEGLANALGLEIEIEEDLRERLLAGIYYPMEDQDFLPTIEKVFREPSFAMPGGESNEVSQKRSISALRQVMNRHKGKNIAVGTHGNIMTAMMNYFDSSYGLEFWKQTSKPDIYMLRFDDSDQLIEVRRLWELA</sequence>
<evidence type="ECO:0000313" key="1">
    <source>
        <dbReference type="EMBL" id="NOU96652.1"/>
    </source>
</evidence>
<dbReference type="SUPFAM" id="SSF53254">
    <property type="entry name" value="Phosphoglycerate mutase-like"/>
    <property type="match status" value="1"/>
</dbReference>
<gene>
    <name evidence="1" type="ORF">GC093_26030</name>
</gene>
<dbReference type="Pfam" id="PF00300">
    <property type="entry name" value="His_Phos_1"/>
    <property type="match status" value="1"/>
</dbReference>
<comment type="caution">
    <text evidence="1">The sequence shown here is derived from an EMBL/GenBank/DDBJ whole genome shotgun (WGS) entry which is preliminary data.</text>
</comment>
<accession>A0A972K539</accession>
<dbReference type="PANTHER" id="PTHR48100:SF59">
    <property type="entry name" value="ADENOSYLCOBALAMIN_ALPHA-RIBAZOLE PHOSPHATASE"/>
    <property type="match status" value="1"/>
</dbReference>
<keyword evidence="2" id="KW-1185">Reference proteome</keyword>
<dbReference type="InterPro" id="IPR029033">
    <property type="entry name" value="His_PPase_superfam"/>
</dbReference>
<dbReference type="InterPro" id="IPR050275">
    <property type="entry name" value="PGM_Phosphatase"/>
</dbReference>
<dbReference type="CDD" id="cd07067">
    <property type="entry name" value="HP_PGM_like"/>
    <property type="match status" value="1"/>
</dbReference>
<dbReference type="RefSeq" id="WP_171654890.1">
    <property type="nucleotide sequence ID" value="NZ_WHOD01000101.1"/>
</dbReference>
<dbReference type="Proteomes" id="UP000641588">
    <property type="component" value="Unassembled WGS sequence"/>
</dbReference>
<reference evidence="1" key="1">
    <citation type="submission" date="2019-10" db="EMBL/GenBank/DDBJ databases">
        <title>Description of Paenibacillus glebae sp. nov.</title>
        <authorList>
            <person name="Carlier A."/>
            <person name="Qi S."/>
        </authorList>
    </citation>
    <scope>NUCLEOTIDE SEQUENCE</scope>
    <source>
        <strain evidence="1">LMG 31456</strain>
    </source>
</reference>
<dbReference type="Gene3D" id="3.40.50.1240">
    <property type="entry name" value="Phosphoglycerate mutase-like"/>
    <property type="match status" value="1"/>
</dbReference>
<dbReference type="InterPro" id="IPR013078">
    <property type="entry name" value="His_Pase_superF_clade-1"/>
</dbReference>
<evidence type="ECO:0000313" key="2">
    <source>
        <dbReference type="Proteomes" id="UP000641588"/>
    </source>
</evidence>
<organism evidence="1 2">
    <name type="scientific">Paenibacillus foliorum</name>
    <dbReference type="NCBI Taxonomy" id="2654974"/>
    <lineage>
        <taxon>Bacteria</taxon>
        <taxon>Bacillati</taxon>
        <taxon>Bacillota</taxon>
        <taxon>Bacilli</taxon>
        <taxon>Bacillales</taxon>
        <taxon>Paenibacillaceae</taxon>
        <taxon>Paenibacillus</taxon>
    </lineage>
</organism>
<dbReference type="AlphaFoldDB" id="A0A972K539"/>
<proteinExistence type="predicted"/>
<name>A0A972K539_9BACL</name>
<dbReference type="PANTHER" id="PTHR48100">
    <property type="entry name" value="BROAD-SPECIFICITY PHOSPHATASE YOR283W-RELATED"/>
    <property type="match status" value="1"/>
</dbReference>
<dbReference type="GO" id="GO:0016791">
    <property type="term" value="F:phosphatase activity"/>
    <property type="evidence" value="ECO:0007669"/>
    <property type="project" value="TreeGrafter"/>
</dbReference>
<dbReference type="GO" id="GO:0005737">
    <property type="term" value="C:cytoplasm"/>
    <property type="evidence" value="ECO:0007669"/>
    <property type="project" value="TreeGrafter"/>
</dbReference>